<dbReference type="Gene3D" id="1.10.3020.10">
    <property type="entry name" value="alpha-amino acid ester hydrolase ( Helical cap domain)"/>
    <property type="match status" value="1"/>
</dbReference>
<accession>A0A918XQT8</accession>
<evidence type="ECO:0000313" key="3">
    <source>
        <dbReference type="EMBL" id="GHD47248.1"/>
    </source>
</evidence>
<dbReference type="InterPro" id="IPR029058">
    <property type="entry name" value="AB_hydrolase_fold"/>
</dbReference>
<gene>
    <name evidence="3" type="ORF">GCM10017083_17390</name>
</gene>
<dbReference type="InterPro" id="IPR050585">
    <property type="entry name" value="Xaa-Pro_dipeptidyl-ppase/CocE"/>
</dbReference>
<evidence type="ECO:0000259" key="2">
    <source>
        <dbReference type="SMART" id="SM00939"/>
    </source>
</evidence>
<dbReference type="PANTHER" id="PTHR43056">
    <property type="entry name" value="PEPTIDASE S9 PROLYL OLIGOPEPTIDASE"/>
    <property type="match status" value="1"/>
</dbReference>
<dbReference type="PANTHER" id="PTHR43056:SF10">
    <property type="entry name" value="COCE_NOND FAMILY, PUTATIVE (AFU_ORTHOLOGUE AFUA_7G00600)-RELATED"/>
    <property type="match status" value="1"/>
</dbReference>
<dbReference type="SUPFAM" id="SSF49785">
    <property type="entry name" value="Galactose-binding domain-like"/>
    <property type="match status" value="1"/>
</dbReference>
<name>A0A918XQT8_9PROT</name>
<reference evidence="3" key="2">
    <citation type="submission" date="2020-09" db="EMBL/GenBank/DDBJ databases">
        <authorList>
            <person name="Sun Q."/>
            <person name="Kim S."/>
        </authorList>
    </citation>
    <scope>NUCLEOTIDE SEQUENCE</scope>
    <source>
        <strain evidence="3">KCTC 42651</strain>
    </source>
</reference>
<protein>
    <submittedName>
        <fullName evidence="3">Peptidase S15</fullName>
    </submittedName>
</protein>
<proteinExistence type="predicted"/>
<feature type="domain" description="Xaa-Pro dipeptidyl-peptidase C-terminal" evidence="2">
    <location>
        <begin position="290"/>
        <end position="545"/>
    </location>
</feature>
<sequence length="667" mass="73648">MRVVDRFPRAVVEHDPVWIAMPDGTRLAAKIWMPVDAAADPVPAILEPIPYRRRDFTVERDALAHPWMAGHGYAVIRVDLRGSGDSDGVMEDEYLAQEQADGLAVLEWAAAQPWCSGRTGIYGISWGGFAGLQIAALRPPSLGAVVAVGHTHDRFAEDVHYKGGCLLTENPSWASWMFAYQARSPDPAIVGERWRSMWLERMARKPLTVPWMTHQARDAYWRHGSICEDWSAVQVPVLSVSGWVDGYVNPVFELLENAKAPVKALLGPWGHRYPHIGRPGPAIGFLQEVLRWWDRWLKDRPTGVEHDPALRTYVQAPYVPSPSADRRDGRWLAVPAWPAPGTVTRVLYPTDGRLAPDPGPADETVVLDRPVRTAFAAGRWLAFGDGPELPLDQAPDDSGQATFESRAMIEPMALLGRPELRVAVASDRPLAQLVARLCAVAPDGVVRRLSWGCLNLAHRDDPGSPAPLEPGRLYDVTIRLDGLGETVGIGERLRLVLSSSYWPLIWPSPEPVRLTVRLDRCRLALPTAPRGEACAFEEPEVSPPVARSLLSTPASVRSGDIGRDGRETVSVHDDHGRTRLPSVSLVKHVVSDETWRLIPGDPASAAYESTWRIAMAWDGGPAVETITRQTVTADASRFRVRSCLEAREHGTPVASFDWEDEIDRDVV</sequence>
<dbReference type="Proteomes" id="UP000630353">
    <property type="component" value="Unassembled WGS sequence"/>
</dbReference>
<dbReference type="SMART" id="SM00939">
    <property type="entry name" value="PepX_C"/>
    <property type="match status" value="1"/>
</dbReference>
<dbReference type="InterPro" id="IPR008979">
    <property type="entry name" value="Galactose-bd-like_sf"/>
</dbReference>
<dbReference type="AlphaFoldDB" id="A0A918XQT8"/>
<keyword evidence="1" id="KW-0378">Hydrolase</keyword>
<dbReference type="InterPro" id="IPR000383">
    <property type="entry name" value="Xaa-Pro-like_dom"/>
</dbReference>
<keyword evidence="4" id="KW-1185">Reference proteome</keyword>
<dbReference type="Pfam" id="PF02129">
    <property type="entry name" value="Peptidase_S15"/>
    <property type="match status" value="1"/>
</dbReference>
<reference evidence="3" key="1">
    <citation type="journal article" date="2014" name="Int. J. Syst. Evol. Microbiol.">
        <title>Complete genome sequence of Corynebacterium casei LMG S-19264T (=DSM 44701T), isolated from a smear-ripened cheese.</title>
        <authorList>
            <consortium name="US DOE Joint Genome Institute (JGI-PGF)"/>
            <person name="Walter F."/>
            <person name="Albersmeier A."/>
            <person name="Kalinowski J."/>
            <person name="Ruckert C."/>
        </authorList>
    </citation>
    <scope>NUCLEOTIDE SEQUENCE</scope>
    <source>
        <strain evidence="3">KCTC 42651</strain>
    </source>
</reference>
<dbReference type="NCBIfam" id="TIGR00976">
    <property type="entry name" value="CocE_NonD"/>
    <property type="match status" value="1"/>
</dbReference>
<organism evidence="3 4">
    <name type="scientific">Thalassobaculum fulvum</name>
    <dbReference type="NCBI Taxonomy" id="1633335"/>
    <lineage>
        <taxon>Bacteria</taxon>
        <taxon>Pseudomonadati</taxon>
        <taxon>Pseudomonadota</taxon>
        <taxon>Alphaproteobacteria</taxon>
        <taxon>Rhodospirillales</taxon>
        <taxon>Thalassobaculaceae</taxon>
        <taxon>Thalassobaculum</taxon>
    </lineage>
</organism>
<dbReference type="InterPro" id="IPR013736">
    <property type="entry name" value="Xaa-Pro_dipept_C"/>
</dbReference>
<dbReference type="Gene3D" id="2.60.120.260">
    <property type="entry name" value="Galactose-binding domain-like"/>
    <property type="match status" value="1"/>
</dbReference>
<evidence type="ECO:0000313" key="4">
    <source>
        <dbReference type="Proteomes" id="UP000630353"/>
    </source>
</evidence>
<dbReference type="GO" id="GO:0008239">
    <property type="term" value="F:dipeptidyl-peptidase activity"/>
    <property type="evidence" value="ECO:0007669"/>
    <property type="project" value="InterPro"/>
</dbReference>
<dbReference type="Gene3D" id="3.40.50.1820">
    <property type="entry name" value="alpha/beta hydrolase"/>
    <property type="match status" value="1"/>
</dbReference>
<evidence type="ECO:0000256" key="1">
    <source>
        <dbReference type="ARBA" id="ARBA00022801"/>
    </source>
</evidence>
<dbReference type="Pfam" id="PF08530">
    <property type="entry name" value="PepX_C"/>
    <property type="match status" value="1"/>
</dbReference>
<dbReference type="InterPro" id="IPR005674">
    <property type="entry name" value="CocE/Ser_esterase"/>
</dbReference>
<comment type="caution">
    <text evidence="3">The sequence shown here is derived from an EMBL/GenBank/DDBJ whole genome shotgun (WGS) entry which is preliminary data.</text>
</comment>
<dbReference type="SUPFAM" id="SSF53474">
    <property type="entry name" value="alpha/beta-Hydrolases"/>
    <property type="match status" value="1"/>
</dbReference>
<dbReference type="EMBL" id="BMZS01000003">
    <property type="protein sequence ID" value="GHD47248.1"/>
    <property type="molecule type" value="Genomic_DNA"/>
</dbReference>
<dbReference type="RefSeq" id="WP_189988541.1">
    <property type="nucleotide sequence ID" value="NZ_BMZS01000003.1"/>
</dbReference>